<dbReference type="SUPFAM" id="SSF88874">
    <property type="entry name" value="Receptor-binding domain of short tail fibre protein gp12"/>
    <property type="match status" value="2"/>
</dbReference>
<dbReference type="AlphaFoldDB" id="A0A2U2DBE9"/>
<dbReference type="RefSeq" id="WP_109520497.1">
    <property type="nucleotide sequence ID" value="NZ_QFAW01000007.1"/>
</dbReference>
<feature type="domain" description="Phage tail fibre protein N-terminal" evidence="1">
    <location>
        <begin position="8"/>
        <end position="153"/>
    </location>
</feature>
<dbReference type="InterPro" id="IPR022225">
    <property type="entry name" value="Phage_tail_fibre_N"/>
</dbReference>
<proteinExistence type="predicted"/>
<dbReference type="Proteomes" id="UP000245056">
    <property type="component" value="Unassembled WGS sequence"/>
</dbReference>
<comment type="caution">
    <text evidence="2">The sequence shown here is derived from an EMBL/GenBank/DDBJ whole genome shotgun (WGS) entry which is preliminary data.</text>
</comment>
<dbReference type="PANTHER" id="PTHR35191">
    <property type="entry name" value="PROPHAGE SIDE TAIL FIBER PROTEIN HOMOLOG STFQ-RELATED"/>
    <property type="match status" value="1"/>
</dbReference>
<protein>
    <submittedName>
        <fullName evidence="2">Phage tail protein</fullName>
    </submittedName>
</protein>
<dbReference type="EMBL" id="QFAW01000007">
    <property type="protein sequence ID" value="PWE46681.1"/>
    <property type="molecule type" value="Genomic_DNA"/>
</dbReference>
<dbReference type="OrthoDB" id="9810174at2"/>
<name>A0A2U2DBE9_9PSED</name>
<reference evidence="2 3" key="1">
    <citation type="submission" date="2018-05" db="EMBL/GenBank/DDBJ databases">
        <title>Genome sequences of two Antarctic strains of Pseudomonas prosekii: insights into adaptation to extreme conditions.</title>
        <authorList>
            <person name="Snopkova K."/>
            <person name="Dufkova K."/>
            <person name="Cejkova D."/>
            <person name="Sedlacek I."/>
            <person name="Smajs D."/>
        </authorList>
    </citation>
    <scope>NUCLEOTIDE SEQUENCE [LARGE SCALE GENOMIC DNA]</scope>
    <source>
        <strain evidence="2 3">P2673</strain>
    </source>
</reference>
<evidence type="ECO:0000313" key="2">
    <source>
        <dbReference type="EMBL" id="PWE46681.1"/>
    </source>
</evidence>
<sequence>MVDNNTLFGGMLTHLGAAKKTNCDALGIPWEPRYILIGDANGTDPVPDPSQTRLINQVYRAQLNQLSVSAIDPNVLVAEVVLPPEVGGWWMRELALEDKDGVFSAIANLAPSYKPLLAQGSGRNQVVRMHIITSGTANVQLKIDPSVVLATRDYVDRSVNAHTAFTKVSSSRALTHQEMGFVLIDASAGARNVQLPAADAAMGRRNIIVHRKDNSIHRLVISAKGKDKLKFHTHLNPAGYPFLVLMGAGDWWHLRSDGAGSWWPIGRCDSTTLGRPVFETTTLFSPGGYGAMNGQLLKRDEWPWLWDHAQQSMMLYPENFKYMDGAWKYGDYKSTFRLPEVRGEFFRVLDDGRLIDQSSLKGISKAGSPIITKINGALLVSIGMTLEGGDFPKGTTVVSITETELTASNPSQTDGPGEWRVVGRVAGSWTPDNMRRHTHSVSFGSGKGERIALLPASSVTNGSAQLDHLVGKPNSPLFISEVGEEESRPRNIAYPARIKLI</sequence>
<evidence type="ECO:0000259" key="1">
    <source>
        <dbReference type="Pfam" id="PF12571"/>
    </source>
</evidence>
<dbReference type="InterPro" id="IPR051934">
    <property type="entry name" value="Phage_Tail_Fiber_Structural"/>
</dbReference>
<dbReference type="PANTHER" id="PTHR35191:SF1">
    <property type="entry name" value="PROPHAGE SIDE TAIL FIBER PROTEIN HOMOLOG STFQ-RELATED"/>
    <property type="match status" value="1"/>
</dbReference>
<organism evidence="2 3">
    <name type="scientific">Pseudomonas prosekii</name>
    <dbReference type="NCBI Taxonomy" id="1148509"/>
    <lineage>
        <taxon>Bacteria</taxon>
        <taxon>Pseudomonadati</taxon>
        <taxon>Pseudomonadota</taxon>
        <taxon>Gammaproteobacteria</taxon>
        <taxon>Pseudomonadales</taxon>
        <taxon>Pseudomonadaceae</taxon>
        <taxon>Pseudomonas</taxon>
    </lineage>
</organism>
<gene>
    <name evidence="2" type="ORF">C9I49_07010</name>
</gene>
<dbReference type="Pfam" id="PF12571">
    <property type="entry name" value="Phage_tail_fib"/>
    <property type="match status" value="1"/>
</dbReference>
<evidence type="ECO:0000313" key="3">
    <source>
        <dbReference type="Proteomes" id="UP000245056"/>
    </source>
</evidence>
<accession>A0A2U2DBE9</accession>